<evidence type="ECO:0000259" key="2">
    <source>
        <dbReference type="Pfam" id="PF23843"/>
    </source>
</evidence>
<accession>A0ABM7T4N7</accession>
<gene>
    <name evidence="3" type="ORF">psyc5s11_30110</name>
</gene>
<dbReference type="RefSeq" id="WP_224033339.1">
    <property type="nucleotide sequence ID" value="NZ_AP024849.1"/>
</dbReference>
<evidence type="ECO:0000256" key="1">
    <source>
        <dbReference type="SAM" id="MobiDB-lite"/>
    </source>
</evidence>
<dbReference type="Pfam" id="PF23843">
    <property type="entry name" value="DUF7210"/>
    <property type="match status" value="1"/>
</dbReference>
<organism evidence="3 4">
    <name type="scientific">Clostridium gelidum</name>
    <dbReference type="NCBI Taxonomy" id="704125"/>
    <lineage>
        <taxon>Bacteria</taxon>
        <taxon>Bacillati</taxon>
        <taxon>Bacillota</taxon>
        <taxon>Clostridia</taxon>
        <taxon>Eubacteriales</taxon>
        <taxon>Clostridiaceae</taxon>
        <taxon>Clostridium</taxon>
    </lineage>
</organism>
<feature type="region of interest" description="Disordered" evidence="1">
    <location>
        <begin position="55"/>
        <end position="77"/>
    </location>
</feature>
<sequence length="77" mass="8476">MATKNLDKASTEEKTFKATAKQFIKYGGEHLKAGDKFQVKESDVKELNQYAEIEILEEKENQNPDGEGGQQGGNGGE</sequence>
<dbReference type="InterPro" id="IPR055634">
    <property type="entry name" value="DUF7210"/>
</dbReference>
<keyword evidence="4" id="KW-1185">Reference proteome</keyword>
<dbReference type="EMBL" id="AP024849">
    <property type="protein sequence ID" value="BCZ46944.1"/>
    <property type="molecule type" value="Genomic_DNA"/>
</dbReference>
<feature type="compositionally biased region" description="Gly residues" evidence="1">
    <location>
        <begin position="66"/>
        <end position="77"/>
    </location>
</feature>
<protein>
    <recommendedName>
        <fullName evidence="2">DUF7210 domain-containing protein</fullName>
    </recommendedName>
</protein>
<feature type="domain" description="DUF7210" evidence="2">
    <location>
        <begin position="17"/>
        <end position="50"/>
    </location>
</feature>
<dbReference type="Proteomes" id="UP000824633">
    <property type="component" value="Chromosome"/>
</dbReference>
<name>A0ABM7T4N7_9CLOT</name>
<evidence type="ECO:0000313" key="4">
    <source>
        <dbReference type="Proteomes" id="UP000824633"/>
    </source>
</evidence>
<reference evidence="4" key="1">
    <citation type="submission" date="2021-07" db="EMBL/GenBank/DDBJ databases">
        <title>Complete genome sequencing of a Clostridium isolate.</title>
        <authorList>
            <person name="Ueki A."/>
            <person name="Tonouchi A."/>
        </authorList>
    </citation>
    <scope>NUCLEOTIDE SEQUENCE [LARGE SCALE GENOMIC DNA]</scope>
    <source>
        <strain evidence="4">C5S11</strain>
    </source>
</reference>
<proteinExistence type="predicted"/>
<evidence type="ECO:0000313" key="3">
    <source>
        <dbReference type="EMBL" id="BCZ46944.1"/>
    </source>
</evidence>